<reference evidence="3" key="1">
    <citation type="submission" date="2020-10" db="EMBL/GenBank/DDBJ databases">
        <authorList>
            <person name="Gilroy R."/>
        </authorList>
    </citation>
    <scope>NUCLEOTIDE SEQUENCE</scope>
    <source>
        <strain evidence="3">ChiW16-3235</strain>
    </source>
</reference>
<dbReference type="SUPFAM" id="SSF51735">
    <property type="entry name" value="NAD(P)-binding Rossmann-fold domains"/>
    <property type="match status" value="1"/>
</dbReference>
<feature type="domain" description="RCK C-terminal" evidence="2">
    <location>
        <begin position="135"/>
        <end position="217"/>
    </location>
</feature>
<reference evidence="3" key="2">
    <citation type="journal article" date="2021" name="PeerJ">
        <title>Extensive microbial diversity within the chicken gut microbiome revealed by metagenomics and culture.</title>
        <authorList>
            <person name="Gilroy R."/>
            <person name="Ravi A."/>
            <person name="Getino M."/>
            <person name="Pursley I."/>
            <person name="Horton D.L."/>
            <person name="Alikhan N.F."/>
            <person name="Baker D."/>
            <person name="Gharbi K."/>
            <person name="Hall N."/>
            <person name="Watson M."/>
            <person name="Adriaenssens E.M."/>
            <person name="Foster-Nyarko E."/>
            <person name="Jarju S."/>
            <person name="Secka A."/>
            <person name="Antonio M."/>
            <person name="Oren A."/>
            <person name="Chaudhuri R.R."/>
            <person name="La Ragione R."/>
            <person name="Hildebrand F."/>
            <person name="Pallen M.J."/>
        </authorList>
    </citation>
    <scope>NUCLEOTIDE SEQUENCE</scope>
    <source>
        <strain evidence="3">ChiW16-3235</strain>
    </source>
</reference>
<dbReference type="InterPro" id="IPR003148">
    <property type="entry name" value="RCK_N"/>
</dbReference>
<dbReference type="Proteomes" id="UP000823913">
    <property type="component" value="Unassembled WGS sequence"/>
</dbReference>
<sequence>MKKSVLIIGIGRLGSHLAEKMQDLGHDVMVLDSKEESIKKIASHFSDARIADFTSEDVLRTLDIPSFDLCFITVGDDLEASMVTTLTLKKLGAKYVAARARDEVQCELLRKVGADEIIYADGEVADKLAIRHNGNNIFDYIALAGGYAIFEVPIIKEWKGKTISELDVRKKYKINIIAIKNGTSINPSPMPDYTFREGDHIFVIGQSRDVFKMSVKT</sequence>
<evidence type="ECO:0000259" key="1">
    <source>
        <dbReference type="PROSITE" id="PS51201"/>
    </source>
</evidence>
<evidence type="ECO:0000313" key="4">
    <source>
        <dbReference type="Proteomes" id="UP000823913"/>
    </source>
</evidence>
<dbReference type="Pfam" id="PF02080">
    <property type="entry name" value="TrkA_C"/>
    <property type="match status" value="1"/>
</dbReference>
<protein>
    <submittedName>
        <fullName evidence="3">TrkA family potassium uptake protein</fullName>
    </submittedName>
</protein>
<organism evidence="3 4">
    <name type="scientific">Candidatus Coproplasma avicola</name>
    <dbReference type="NCBI Taxonomy" id="2840744"/>
    <lineage>
        <taxon>Bacteria</taxon>
        <taxon>Bacillati</taxon>
        <taxon>Bacillota</taxon>
        <taxon>Clostridia</taxon>
        <taxon>Eubacteriales</taxon>
        <taxon>Candidatus Coproplasma</taxon>
    </lineage>
</organism>
<dbReference type="Pfam" id="PF02254">
    <property type="entry name" value="TrkA_N"/>
    <property type="match status" value="1"/>
</dbReference>
<feature type="domain" description="RCK N-terminal" evidence="1">
    <location>
        <begin position="2"/>
        <end position="119"/>
    </location>
</feature>
<dbReference type="PROSITE" id="PS51202">
    <property type="entry name" value="RCK_C"/>
    <property type="match status" value="1"/>
</dbReference>
<proteinExistence type="predicted"/>
<dbReference type="InterPro" id="IPR006037">
    <property type="entry name" value="RCK_C"/>
</dbReference>
<dbReference type="Gene3D" id="3.40.50.720">
    <property type="entry name" value="NAD(P)-binding Rossmann-like Domain"/>
    <property type="match status" value="1"/>
</dbReference>
<gene>
    <name evidence="3" type="ORF">IAB94_02335</name>
</gene>
<dbReference type="AlphaFoldDB" id="A0A9D1E5X3"/>
<dbReference type="PANTHER" id="PTHR43833">
    <property type="entry name" value="POTASSIUM CHANNEL PROTEIN 2-RELATED-RELATED"/>
    <property type="match status" value="1"/>
</dbReference>
<dbReference type="Gene3D" id="3.30.70.1450">
    <property type="entry name" value="Regulator of K+ conductance, C-terminal domain"/>
    <property type="match status" value="1"/>
</dbReference>
<comment type="caution">
    <text evidence="3">The sequence shown here is derived from an EMBL/GenBank/DDBJ whole genome shotgun (WGS) entry which is preliminary data.</text>
</comment>
<dbReference type="PANTHER" id="PTHR43833:SF7">
    <property type="entry name" value="KTR SYSTEM POTASSIUM UPTAKE PROTEIN C"/>
    <property type="match status" value="1"/>
</dbReference>
<name>A0A9D1E5X3_9FIRM</name>
<dbReference type="SUPFAM" id="SSF116726">
    <property type="entry name" value="TrkA C-terminal domain-like"/>
    <property type="match status" value="1"/>
</dbReference>
<evidence type="ECO:0000259" key="2">
    <source>
        <dbReference type="PROSITE" id="PS51202"/>
    </source>
</evidence>
<accession>A0A9D1E5X3</accession>
<evidence type="ECO:0000313" key="3">
    <source>
        <dbReference type="EMBL" id="HIR66870.1"/>
    </source>
</evidence>
<dbReference type="PROSITE" id="PS51201">
    <property type="entry name" value="RCK_N"/>
    <property type="match status" value="1"/>
</dbReference>
<dbReference type="InterPro" id="IPR036291">
    <property type="entry name" value="NAD(P)-bd_dom_sf"/>
</dbReference>
<dbReference type="EMBL" id="DVHK01000057">
    <property type="protein sequence ID" value="HIR66870.1"/>
    <property type="molecule type" value="Genomic_DNA"/>
</dbReference>
<dbReference type="GO" id="GO:0008324">
    <property type="term" value="F:monoatomic cation transmembrane transporter activity"/>
    <property type="evidence" value="ECO:0007669"/>
    <property type="project" value="InterPro"/>
</dbReference>
<dbReference type="GO" id="GO:0006813">
    <property type="term" value="P:potassium ion transport"/>
    <property type="evidence" value="ECO:0007669"/>
    <property type="project" value="InterPro"/>
</dbReference>
<dbReference type="InterPro" id="IPR036721">
    <property type="entry name" value="RCK_C_sf"/>
</dbReference>
<dbReference type="InterPro" id="IPR050721">
    <property type="entry name" value="Trk_Ktr_HKT_K-transport"/>
</dbReference>